<name>A0A0D3I5Q5_EMIH1</name>
<dbReference type="RefSeq" id="XP_005759019.1">
    <property type="nucleotide sequence ID" value="XM_005758962.1"/>
</dbReference>
<dbReference type="HOGENOM" id="CLU_2727559_0_0_1"/>
<protein>
    <submittedName>
        <fullName evidence="1">Uncharacterized protein</fullName>
    </submittedName>
</protein>
<dbReference type="EnsemblProtists" id="EOD06590">
    <property type="protein sequence ID" value="EOD06590"/>
    <property type="gene ID" value="EMIHUDRAFT_219120"/>
</dbReference>
<organism evidence="1 2">
    <name type="scientific">Emiliania huxleyi (strain CCMP1516)</name>
    <dbReference type="NCBI Taxonomy" id="280463"/>
    <lineage>
        <taxon>Eukaryota</taxon>
        <taxon>Haptista</taxon>
        <taxon>Haptophyta</taxon>
        <taxon>Prymnesiophyceae</taxon>
        <taxon>Isochrysidales</taxon>
        <taxon>Noelaerhabdaceae</taxon>
        <taxon>Emiliania</taxon>
    </lineage>
</organism>
<accession>A0A0D3I5Q5</accession>
<dbReference type="Proteomes" id="UP000013827">
    <property type="component" value="Unassembled WGS sequence"/>
</dbReference>
<proteinExistence type="predicted"/>
<evidence type="ECO:0000313" key="1">
    <source>
        <dbReference type="EnsemblProtists" id="EOD06590"/>
    </source>
</evidence>
<reference evidence="1" key="2">
    <citation type="submission" date="2024-10" db="UniProtKB">
        <authorList>
            <consortium name="EnsemblProtists"/>
        </authorList>
    </citation>
    <scope>IDENTIFICATION</scope>
</reference>
<dbReference type="AlphaFoldDB" id="A0A0D3I5Q5"/>
<sequence>MPTPLKLAPMFKPLTLTIGQSGLDGKKALGVARSMPTPASLHALTSTKIDGTALPLSALSGKAAVVVNVASR</sequence>
<keyword evidence="2" id="KW-1185">Reference proteome</keyword>
<dbReference type="GeneID" id="17252725"/>
<reference evidence="2" key="1">
    <citation type="journal article" date="2013" name="Nature">
        <title>Pan genome of the phytoplankton Emiliania underpins its global distribution.</title>
        <authorList>
            <person name="Read B.A."/>
            <person name="Kegel J."/>
            <person name="Klute M.J."/>
            <person name="Kuo A."/>
            <person name="Lefebvre S.C."/>
            <person name="Maumus F."/>
            <person name="Mayer C."/>
            <person name="Miller J."/>
            <person name="Monier A."/>
            <person name="Salamov A."/>
            <person name="Young J."/>
            <person name="Aguilar M."/>
            <person name="Claverie J.M."/>
            <person name="Frickenhaus S."/>
            <person name="Gonzalez K."/>
            <person name="Herman E.K."/>
            <person name="Lin Y.C."/>
            <person name="Napier J."/>
            <person name="Ogata H."/>
            <person name="Sarno A.F."/>
            <person name="Shmutz J."/>
            <person name="Schroeder D."/>
            <person name="de Vargas C."/>
            <person name="Verret F."/>
            <person name="von Dassow P."/>
            <person name="Valentin K."/>
            <person name="Van de Peer Y."/>
            <person name="Wheeler G."/>
            <person name="Dacks J.B."/>
            <person name="Delwiche C.F."/>
            <person name="Dyhrman S.T."/>
            <person name="Glockner G."/>
            <person name="John U."/>
            <person name="Richards T."/>
            <person name="Worden A.Z."/>
            <person name="Zhang X."/>
            <person name="Grigoriev I.V."/>
            <person name="Allen A.E."/>
            <person name="Bidle K."/>
            <person name="Borodovsky M."/>
            <person name="Bowler C."/>
            <person name="Brownlee C."/>
            <person name="Cock J.M."/>
            <person name="Elias M."/>
            <person name="Gladyshev V.N."/>
            <person name="Groth M."/>
            <person name="Guda C."/>
            <person name="Hadaegh A."/>
            <person name="Iglesias-Rodriguez M.D."/>
            <person name="Jenkins J."/>
            <person name="Jones B.M."/>
            <person name="Lawson T."/>
            <person name="Leese F."/>
            <person name="Lindquist E."/>
            <person name="Lobanov A."/>
            <person name="Lomsadze A."/>
            <person name="Malik S.B."/>
            <person name="Marsh M.E."/>
            <person name="Mackinder L."/>
            <person name="Mock T."/>
            <person name="Mueller-Roeber B."/>
            <person name="Pagarete A."/>
            <person name="Parker M."/>
            <person name="Probert I."/>
            <person name="Quesneville H."/>
            <person name="Raines C."/>
            <person name="Rensing S.A."/>
            <person name="Riano-Pachon D.M."/>
            <person name="Richier S."/>
            <person name="Rokitta S."/>
            <person name="Shiraiwa Y."/>
            <person name="Soanes D.M."/>
            <person name="van der Giezen M."/>
            <person name="Wahlund T.M."/>
            <person name="Williams B."/>
            <person name="Wilson W."/>
            <person name="Wolfe G."/>
            <person name="Wurch L.L."/>
        </authorList>
    </citation>
    <scope>NUCLEOTIDE SEQUENCE</scope>
</reference>
<dbReference type="KEGG" id="ehx:EMIHUDRAFT_219120"/>
<dbReference type="PaxDb" id="2903-EOD06590"/>
<evidence type="ECO:0000313" key="2">
    <source>
        <dbReference type="Proteomes" id="UP000013827"/>
    </source>
</evidence>